<name>A0A845AHJ8_9SPHN</name>
<keyword evidence="3" id="KW-1185">Reference proteome</keyword>
<organism evidence="2 3">
    <name type="scientific">Qipengyuania algicida</name>
    <dbReference type="NCBI Taxonomy" id="1836209"/>
    <lineage>
        <taxon>Bacteria</taxon>
        <taxon>Pseudomonadati</taxon>
        <taxon>Pseudomonadota</taxon>
        <taxon>Alphaproteobacteria</taxon>
        <taxon>Sphingomonadales</taxon>
        <taxon>Erythrobacteraceae</taxon>
        <taxon>Qipengyuania</taxon>
    </lineage>
</organism>
<evidence type="ECO:0000259" key="1">
    <source>
        <dbReference type="Pfam" id="PF24698"/>
    </source>
</evidence>
<accession>A0A845AHJ8</accession>
<comment type="caution">
    <text evidence="2">The sequence shown here is derived from an EMBL/GenBank/DDBJ whole genome shotgun (WGS) entry which is preliminary data.</text>
</comment>
<dbReference type="EMBL" id="WTYA01000016">
    <property type="protein sequence ID" value="MXP30112.1"/>
    <property type="molecule type" value="Genomic_DNA"/>
</dbReference>
<gene>
    <name evidence="2" type="ORF">GRI58_14985</name>
</gene>
<dbReference type="OrthoDB" id="3480230at2"/>
<dbReference type="Proteomes" id="UP000439780">
    <property type="component" value="Unassembled WGS sequence"/>
</dbReference>
<dbReference type="Pfam" id="PF24698">
    <property type="entry name" value="DUF7662"/>
    <property type="match status" value="1"/>
</dbReference>
<dbReference type="InterPro" id="IPR056079">
    <property type="entry name" value="DUF7662"/>
</dbReference>
<feature type="domain" description="DUF7662" evidence="1">
    <location>
        <begin position="4"/>
        <end position="80"/>
    </location>
</feature>
<sequence length="124" mass="13765">MSKYQALTNFLNEIDQDEVTMTFESINDLIGGDLPESAFKHRPWWANRKDGLGSQNLAWQSVGWETRAVNMELDEVTFTKTRPKKSSQPIAHGRTGLLTIAQAKAGLAATFGVSEEAIEINIRG</sequence>
<reference evidence="2 3" key="1">
    <citation type="submission" date="2019-12" db="EMBL/GenBank/DDBJ databases">
        <title>Genomic-based taxomic classification of the family Erythrobacteraceae.</title>
        <authorList>
            <person name="Xu L."/>
        </authorList>
    </citation>
    <scope>NUCLEOTIDE SEQUENCE [LARGE SCALE GENOMIC DNA]</scope>
    <source>
        <strain evidence="2 3">KEMB 9005-328</strain>
    </source>
</reference>
<dbReference type="AlphaFoldDB" id="A0A845AHJ8"/>
<evidence type="ECO:0000313" key="3">
    <source>
        <dbReference type="Proteomes" id="UP000439780"/>
    </source>
</evidence>
<dbReference type="RefSeq" id="WP_160754410.1">
    <property type="nucleotide sequence ID" value="NZ_WTYA01000016.1"/>
</dbReference>
<evidence type="ECO:0000313" key="2">
    <source>
        <dbReference type="EMBL" id="MXP30112.1"/>
    </source>
</evidence>
<protein>
    <recommendedName>
        <fullName evidence="1">DUF7662 domain-containing protein</fullName>
    </recommendedName>
</protein>
<proteinExistence type="predicted"/>